<keyword evidence="2" id="KW-1185">Reference proteome</keyword>
<accession>A0A5C3QZW9</accession>
<protein>
    <submittedName>
        <fullName evidence="1">Uncharacterized protein</fullName>
    </submittedName>
</protein>
<dbReference type="Proteomes" id="UP000305067">
    <property type="component" value="Unassembled WGS sequence"/>
</dbReference>
<sequence length="80" mass="9627">MCRWRRVRNIYNCGHYVDLEDELVQCVDSRCKFSDMHPAQCPNCRSTCWQYRQFPETYFPQLDRPCADCRRRGAGSTSRR</sequence>
<dbReference type="AlphaFoldDB" id="A0A5C3QZW9"/>
<dbReference type="EMBL" id="ML178814">
    <property type="protein sequence ID" value="TFL07573.1"/>
    <property type="molecule type" value="Genomic_DNA"/>
</dbReference>
<dbReference type="OrthoDB" id="2748942at2759"/>
<proteinExistence type="predicted"/>
<gene>
    <name evidence="1" type="ORF">BDV98DRAFT_558088</name>
</gene>
<name>A0A5C3QZW9_9AGAR</name>
<evidence type="ECO:0000313" key="2">
    <source>
        <dbReference type="Proteomes" id="UP000305067"/>
    </source>
</evidence>
<evidence type="ECO:0000313" key="1">
    <source>
        <dbReference type="EMBL" id="TFL07573.1"/>
    </source>
</evidence>
<organism evidence="1 2">
    <name type="scientific">Pterulicium gracile</name>
    <dbReference type="NCBI Taxonomy" id="1884261"/>
    <lineage>
        <taxon>Eukaryota</taxon>
        <taxon>Fungi</taxon>
        <taxon>Dikarya</taxon>
        <taxon>Basidiomycota</taxon>
        <taxon>Agaricomycotina</taxon>
        <taxon>Agaricomycetes</taxon>
        <taxon>Agaricomycetidae</taxon>
        <taxon>Agaricales</taxon>
        <taxon>Pleurotineae</taxon>
        <taxon>Pterulaceae</taxon>
        <taxon>Pterulicium</taxon>
    </lineage>
</organism>
<reference evidence="1 2" key="1">
    <citation type="journal article" date="2019" name="Nat. Ecol. Evol.">
        <title>Megaphylogeny resolves global patterns of mushroom evolution.</title>
        <authorList>
            <person name="Varga T."/>
            <person name="Krizsan K."/>
            <person name="Foldi C."/>
            <person name="Dima B."/>
            <person name="Sanchez-Garcia M."/>
            <person name="Sanchez-Ramirez S."/>
            <person name="Szollosi G.J."/>
            <person name="Szarkandi J.G."/>
            <person name="Papp V."/>
            <person name="Albert L."/>
            <person name="Andreopoulos W."/>
            <person name="Angelini C."/>
            <person name="Antonin V."/>
            <person name="Barry K.W."/>
            <person name="Bougher N.L."/>
            <person name="Buchanan P."/>
            <person name="Buyck B."/>
            <person name="Bense V."/>
            <person name="Catcheside P."/>
            <person name="Chovatia M."/>
            <person name="Cooper J."/>
            <person name="Damon W."/>
            <person name="Desjardin D."/>
            <person name="Finy P."/>
            <person name="Geml J."/>
            <person name="Haridas S."/>
            <person name="Hughes K."/>
            <person name="Justo A."/>
            <person name="Karasinski D."/>
            <person name="Kautmanova I."/>
            <person name="Kiss B."/>
            <person name="Kocsube S."/>
            <person name="Kotiranta H."/>
            <person name="LaButti K.M."/>
            <person name="Lechner B.E."/>
            <person name="Liimatainen K."/>
            <person name="Lipzen A."/>
            <person name="Lukacs Z."/>
            <person name="Mihaltcheva S."/>
            <person name="Morgado L.N."/>
            <person name="Niskanen T."/>
            <person name="Noordeloos M.E."/>
            <person name="Ohm R.A."/>
            <person name="Ortiz-Santana B."/>
            <person name="Ovrebo C."/>
            <person name="Racz N."/>
            <person name="Riley R."/>
            <person name="Savchenko A."/>
            <person name="Shiryaev A."/>
            <person name="Soop K."/>
            <person name="Spirin V."/>
            <person name="Szebenyi C."/>
            <person name="Tomsovsky M."/>
            <person name="Tulloss R.E."/>
            <person name="Uehling J."/>
            <person name="Grigoriev I.V."/>
            <person name="Vagvolgyi C."/>
            <person name="Papp T."/>
            <person name="Martin F.M."/>
            <person name="Miettinen O."/>
            <person name="Hibbett D.S."/>
            <person name="Nagy L.G."/>
        </authorList>
    </citation>
    <scope>NUCLEOTIDE SEQUENCE [LARGE SCALE GENOMIC DNA]</scope>
    <source>
        <strain evidence="1 2">CBS 309.79</strain>
    </source>
</reference>